<keyword evidence="4" id="KW-1185">Reference proteome</keyword>
<reference evidence="3 4" key="1">
    <citation type="journal article" date="2017" name="Gigascience">
        <title>Genome sequence of the small brown planthopper, Laodelphax striatellus.</title>
        <authorList>
            <person name="Zhu J."/>
            <person name="Jiang F."/>
            <person name="Wang X."/>
            <person name="Yang P."/>
            <person name="Bao Y."/>
            <person name="Zhao W."/>
            <person name="Wang W."/>
            <person name="Lu H."/>
            <person name="Wang Q."/>
            <person name="Cui N."/>
            <person name="Li J."/>
            <person name="Chen X."/>
            <person name="Luo L."/>
            <person name="Yu J."/>
            <person name="Kang L."/>
            <person name="Cui F."/>
        </authorList>
    </citation>
    <scope>NUCLEOTIDE SEQUENCE [LARGE SCALE GENOMIC DNA]</scope>
    <source>
        <strain evidence="3">Lst14</strain>
        <tissue evidence="3">Whole body</tissue>
    </source>
</reference>
<protein>
    <submittedName>
        <fullName evidence="3">Uncharacterized protein</fullName>
    </submittedName>
</protein>
<evidence type="ECO:0000313" key="3">
    <source>
        <dbReference type="EMBL" id="RZF39096.1"/>
    </source>
</evidence>
<accession>A0A482X0N3</accession>
<proteinExistence type="predicted"/>
<reference evidence="3" key="2">
    <citation type="submission" date="2019-02" db="EMBL/GenBank/DDBJ databases">
        <authorList>
            <person name="Zhu J."/>
            <person name="Jiang F."/>
            <person name="Wang X."/>
            <person name="Yang P."/>
            <person name="Bao Y."/>
            <person name="Zhao W."/>
            <person name="Wang W."/>
            <person name="Lu H."/>
            <person name="Wang Q."/>
            <person name="Cui N."/>
            <person name="Li J."/>
            <person name="Chen X."/>
            <person name="Luo L."/>
            <person name="Yu J."/>
            <person name="Kang L."/>
            <person name="Cui F."/>
        </authorList>
    </citation>
    <scope>NUCLEOTIDE SEQUENCE</scope>
    <source>
        <strain evidence="3">Lst14</strain>
        <tissue evidence="3">Whole body</tissue>
    </source>
</reference>
<feature type="compositionally biased region" description="Basic and acidic residues" evidence="1">
    <location>
        <begin position="32"/>
        <end position="42"/>
    </location>
</feature>
<dbReference type="AlphaFoldDB" id="A0A482X0N3"/>
<evidence type="ECO:0000313" key="4">
    <source>
        <dbReference type="Proteomes" id="UP000291343"/>
    </source>
</evidence>
<organism evidence="3 4">
    <name type="scientific">Laodelphax striatellus</name>
    <name type="common">Small brown planthopper</name>
    <name type="synonym">Delphax striatella</name>
    <dbReference type="NCBI Taxonomy" id="195883"/>
    <lineage>
        <taxon>Eukaryota</taxon>
        <taxon>Metazoa</taxon>
        <taxon>Ecdysozoa</taxon>
        <taxon>Arthropoda</taxon>
        <taxon>Hexapoda</taxon>
        <taxon>Insecta</taxon>
        <taxon>Pterygota</taxon>
        <taxon>Neoptera</taxon>
        <taxon>Paraneoptera</taxon>
        <taxon>Hemiptera</taxon>
        <taxon>Auchenorrhyncha</taxon>
        <taxon>Fulgoroidea</taxon>
        <taxon>Delphacidae</taxon>
        <taxon>Criomorphinae</taxon>
        <taxon>Laodelphax</taxon>
    </lineage>
</organism>
<sequence length="203" mass="22583">MSSEANNSNRTAPAPTPMQQDQPSTSGKKRHAEPEPKKDSSNKKRPGKQAAQRKQDNFRIKKNEEFDKTVIKKMTDDFHRSLNIHVSDFAPEHSVLIECSPPKQTKISTTFMSDIVSVTMSTVKPFVKLDDPSFERAKLVVATAASWQLRAKEYYATLNTPLAKIDMGSDFNTVAMHFDTALSPVAAMVDNVGKFTHKGGKNN</sequence>
<gene>
    <name evidence="2" type="ORF">LSTR_LSTR004664</name>
    <name evidence="3" type="ORF">LSTR_LSTR016026</name>
</gene>
<dbReference type="InParanoid" id="A0A482X0N3"/>
<dbReference type="EMBL" id="QKKF02020669">
    <property type="protein sequence ID" value="RZF39096.1"/>
    <property type="molecule type" value="Genomic_DNA"/>
</dbReference>
<feature type="compositionally biased region" description="Basic and acidic residues" evidence="1">
    <location>
        <begin position="53"/>
        <end position="62"/>
    </location>
</feature>
<evidence type="ECO:0000256" key="1">
    <source>
        <dbReference type="SAM" id="MobiDB-lite"/>
    </source>
</evidence>
<dbReference type="EMBL" id="QKKF02025464">
    <property type="protein sequence ID" value="RZF36976.1"/>
    <property type="molecule type" value="Genomic_DNA"/>
</dbReference>
<evidence type="ECO:0000313" key="2">
    <source>
        <dbReference type="EMBL" id="RZF36976.1"/>
    </source>
</evidence>
<name>A0A482X0N3_LAOST</name>
<comment type="caution">
    <text evidence="3">The sequence shown here is derived from an EMBL/GenBank/DDBJ whole genome shotgun (WGS) entry which is preliminary data.</text>
</comment>
<feature type="compositionally biased region" description="Polar residues" evidence="1">
    <location>
        <begin position="1"/>
        <end position="26"/>
    </location>
</feature>
<feature type="region of interest" description="Disordered" evidence="1">
    <location>
        <begin position="1"/>
        <end position="62"/>
    </location>
</feature>
<dbReference type="Proteomes" id="UP000291343">
    <property type="component" value="Unassembled WGS sequence"/>
</dbReference>